<evidence type="ECO:0000313" key="4">
    <source>
        <dbReference type="Proteomes" id="UP000306912"/>
    </source>
</evidence>
<feature type="transmembrane region" description="Helical" evidence="2">
    <location>
        <begin position="7"/>
        <end position="29"/>
    </location>
</feature>
<keyword evidence="2" id="KW-0472">Membrane</keyword>
<dbReference type="AlphaFoldDB" id="A0A5R8QDH7"/>
<dbReference type="Proteomes" id="UP000306912">
    <property type="component" value="Unassembled WGS sequence"/>
</dbReference>
<keyword evidence="2" id="KW-1133">Transmembrane helix</keyword>
<gene>
    <name evidence="3" type="ORF">FEZ08_04335</name>
</gene>
<protein>
    <submittedName>
        <fullName evidence="3">Uncharacterized protein</fullName>
    </submittedName>
</protein>
<organism evidence="3 4">
    <name type="scientific">Culicoidibacter larvae</name>
    <dbReference type="NCBI Taxonomy" id="2579976"/>
    <lineage>
        <taxon>Bacteria</taxon>
        <taxon>Bacillati</taxon>
        <taxon>Bacillota</taxon>
        <taxon>Culicoidibacteria</taxon>
        <taxon>Culicoidibacterales</taxon>
        <taxon>Culicoidibacteraceae</taxon>
        <taxon>Culicoidibacter</taxon>
    </lineage>
</organism>
<keyword evidence="2" id="KW-0812">Transmembrane</keyword>
<dbReference type="EMBL" id="VBWP01000003">
    <property type="protein sequence ID" value="TLG75281.1"/>
    <property type="molecule type" value="Genomic_DNA"/>
</dbReference>
<dbReference type="InParanoid" id="A0A5R8QDH7"/>
<name>A0A5R8QDH7_9FIRM</name>
<evidence type="ECO:0000256" key="1">
    <source>
        <dbReference type="SAM" id="MobiDB-lite"/>
    </source>
</evidence>
<evidence type="ECO:0000256" key="2">
    <source>
        <dbReference type="SAM" id="Phobius"/>
    </source>
</evidence>
<dbReference type="RefSeq" id="WP_138190502.1">
    <property type="nucleotide sequence ID" value="NZ_VBWP01000003.1"/>
</dbReference>
<accession>A0A5R8QDH7</accession>
<feature type="compositionally biased region" description="Low complexity" evidence="1">
    <location>
        <begin position="43"/>
        <end position="59"/>
    </location>
</feature>
<reference evidence="3 4" key="1">
    <citation type="submission" date="2019-05" db="EMBL/GenBank/DDBJ databases">
        <title>Culicoidintestinum kansasii gen. nov., sp. nov. from the gastrointestinal tract of the biting midge, Culicoides sonorensis.</title>
        <authorList>
            <person name="Neupane S."/>
            <person name="Ghosh A."/>
            <person name="Gunther S."/>
            <person name="Martin K."/>
            <person name="Zurek L."/>
        </authorList>
    </citation>
    <scope>NUCLEOTIDE SEQUENCE [LARGE SCALE GENOMIC DNA]</scope>
    <source>
        <strain evidence="3 4">CS-1</strain>
    </source>
</reference>
<keyword evidence="4" id="KW-1185">Reference proteome</keyword>
<proteinExistence type="predicted"/>
<sequence length="220" mass="24338">MKHNTKVALIILAVVLVIGAIGIGTYIFISSRTQQTDEAQQSTNNNKTQTNTNTATGVNETGLKLNDGTAVANGDYIEIVQPTYYEGGCSYSGTVINMYPETGRVRFASKLAVVELNYRYVVDIQADKKTCGYAGPDETVMVNQQIRGVVFLDSESNEKIHYIRILNPIDGDENKMGRNMVIDEMVEYAPLKMYTIIYNGDNGGIPQEILDIYYYGTDAT</sequence>
<feature type="region of interest" description="Disordered" evidence="1">
    <location>
        <begin position="38"/>
        <end position="59"/>
    </location>
</feature>
<evidence type="ECO:0000313" key="3">
    <source>
        <dbReference type="EMBL" id="TLG75281.1"/>
    </source>
</evidence>
<comment type="caution">
    <text evidence="3">The sequence shown here is derived from an EMBL/GenBank/DDBJ whole genome shotgun (WGS) entry which is preliminary data.</text>
</comment>